<organism evidence="1 2">
    <name type="scientific">Gossypium stocksii</name>
    <dbReference type="NCBI Taxonomy" id="47602"/>
    <lineage>
        <taxon>Eukaryota</taxon>
        <taxon>Viridiplantae</taxon>
        <taxon>Streptophyta</taxon>
        <taxon>Embryophyta</taxon>
        <taxon>Tracheophyta</taxon>
        <taxon>Spermatophyta</taxon>
        <taxon>Magnoliopsida</taxon>
        <taxon>eudicotyledons</taxon>
        <taxon>Gunneridae</taxon>
        <taxon>Pentapetalae</taxon>
        <taxon>rosids</taxon>
        <taxon>malvids</taxon>
        <taxon>Malvales</taxon>
        <taxon>Malvaceae</taxon>
        <taxon>Malvoideae</taxon>
        <taxon>Gossypium</taxon>
    </lineage>
</organism>
<accession>A0A9D3UCG1</accession>
<protein>
    <submittedName>
        <fullName evidence="1">Uncharacterized protein</fullName>
    </submittedName>
</protein>
<evidence type="ECO:0000313" key="2">
    <source>
        <dbReference type="Proteomes" id="UP000828251"/>
    </source>
</evidence>
<proteinExistence type="predicted"/>
<evidence type="ECO:0000313" key="1">
    <source>
        <dbReference type="EMBL" id="KAH1037955.1"/>
    </source>
</evidence>
<reference evidence="1 2" key="1">
    <citation type="journal article" date="2021" name="Plant Biotechnol. J.">
        <title>Multi-omics assisted identification of the key and species-specific regulatory components of drought-tolerant mechanisms in Gossypium stocksii.</title>
        <authorList>
            <person name="Yu D."/>
            <person name="Ke L."/>
            <person name="Zhang D."/>
            <person name="Wu Y."/>
            <person name="Sun Y."/>
            <person name="Mei J."/>
            <person name="Sun J."/>
            <person name="Sun Y."/>
        </authorList>
    </citation>
    <scope>NUCLEOTIDE SEQUENCE [LARGE SCALE GENOMIC DNA]</scope>
    <source>
        <strain evidence="2">cv. E1</strain>
        <tissue evidence="1">Leaf</tissue>
    </source>
</reference>
<keyword evidence="2" id="KW-1185">Reference proteome</keyword>
<dbReference type="AlphaFoldDB" id="A0A9D3UCG1"/>
<dbReference type="Proteomes" id="UP000828251">
    <property type="component" value="Unassembled WGS sequence"/>
</dbReference>
<gene>
    <name evidence="1" type="ORF">J1N35_039698</name>
</gene>
<sequence length="136" mass="15927">MACVRSVVTFEHSSHCGGRRHHFRLFHWIQLRVKVAHTLLPKFEFENPVAPACLCSKVNEKQLNKLERCIQKAIYKLIGKLDWRFKLFLLCLYGGLDSKLFFWQYRVLVMRVELGQLPITLNCCIKSESTLTLMEA</sequence>
<dbReference type="EMBL" id="JAIQCV010000012">
    <property type="protein sequence ID" value="KAH1037955.1"/>
    <property type="molecule type" value="Genomic_DNA"/>
</dbReference>
<comment type="caution">
    <text evidence="1">The sequence shown here is derived from an EMBL/GenBank/DDBJ whole genome shotgun (WGS) entry which is preliminary data.</text>
</comment>
<name>A0A9D3UCG1_9ROSI</name>